<dbReference type="PaxDb" id="2903-EOD29028"/>
<name>A0A0D3JZU3_EMIH1</name>
<evidence type="ECO:0000259" key="8">
    <source>
        <dbReference type="Pfam" id="PF00291"/>
    </source>
</evidence>
<evidence type="ECO:0000256" key="4">
    <source>
        <dbReference type="ARBA" id="ARBA00022898"/>
    </source>
</evidence>
<feature type="chain" id="PRO_5044275340" description="L-serine ammonia-lyase" evidence="7">
    <location>
        <begin position="16"/>
        <end position="342"/>
    </location>
</feature>
<dbReference type="InterPro" id="IPR036052">
    <property type="entry name" value="TrpB-like_PALP_sf"/>
</dbReference>
<dbReference type="Gene3D" id="3.40.50.1100">
    <property type="match status" value="2"/>
</dbReference>
<dbReference type="Proteomes" id="UP000013827">
    <property type="component" value="Unassembled WGS sequence"/>
</dbReference>
<comment type="similarity">
    <text evidence="2">Belongs to the serine/threonine dehydratase family.</text>
</comment>
<dbReference type="PANTHER" id="PTHR48078:SF2">
    <property type="entry name" value="CATABOLIC L-SERINE_THREONINE DEHYDRATASE"/>
    <property type="match status" value="1"/>
</dbReference>
<evidence type="ECO:0000313" key="9">
    <source>
        <dbReference type="EnsemblProtists" id="EOD29028"/>
    </source>
</evidence>
<dbReference type="GO" id="GO:0009097">
    <property type="term" value="P:isoleucine biosynthetic process"/>
    <property type="evidence" value="ECO:0007669"/>
    <property type="project" value="TreeGrafter"/>
</dbReference>
<reference evidence="9" key="2">
    <citation type="submission" date="2024-10" db="UniProtKB">
        <authorList>
            <consortium name="EnsemblProtists"/>
        </authorList>
    </citation>
    <scope>IDENTIFICATION</scope>
</reference>
<dbReference type="STRING" id="2903.R1D148"/>
<dbReference type="HOGENOM" id="CLU_021152_3_0_1"/>
<accession>A0A0D3JZU3</accession>
<evidence type="ECO:0000256" key="5">
    <source>
        <dbReference type="ARBA" id="ARBA00023239"/>
    </source>
</evidence>
<dbReference type="GO" id="GO:0030170">
    <property type="term" value="F:pyridoxal phosphate binding"/>
    <property type="evidence" value="ECO:0007669"/>
    <property type="project" value="InterPro"/>
</dbReference>
<dbReference type="InterPro" id="IPR050147">
    <property type="entry name" value="Ser/Thr_Dehydratase"/>
</dbReference>
<dbReference type="eggNOG" id="KOG1250">
    <property type="taxonomic scope" value="Eukaryota"/>
</dbReference>
<evidence type="ECO:0000256" key="6">
    <source>
        <dbReference type="ARBA" id="ARBA00049406"/>
    </source>
</evidence>
<keyword evidence="5" id="KW-0456">Lyase</keyword>
<dbReference type="AlphaFoldDB" id="A0A0D3JZU3"/>
<dbReference type="GO" id="GO:0004794">
    <property type="term" value="F:threonine deaminase activity"/>
    <property type="evidence" value="ECO:0007669"/>
    <property type="project" value="TreeGrafter"/>
</dbReference>
<dbReference type="InterPro" id="IPR001926">
    <property type="entry name" value="TrpB-like_PALP"/>
</dbReference>
<dbReference type="InterPro" id="IPR000634">
    <property type="entry name" value="Ser/Thr_deHydtase_PyrdxlP-BS"/>
</dbReference>
<reference evidence="10" key="1">
    <citation type="journal article" date="2013" name="Nature">
        <title>Pan genome of the phytoplankton Emiliania underpins its global distribution.</title>
        <authorList>
            <person name="Read B.A."/>
            <person name="Kegel J."/>
            <person name="Klute M.J."/>
            <person name="Kuo A."/>
            <person name="Lefebvre S.C."/>
            <person name="Maumus F."/>
            <person name="Mayer C."/>
            <person name="Miller J."/>
            <person name="Monier A."/>
            <person name="Salamov A."/>
            <person name="Young J."/>
            <person name="Aguilar M."/>
            <person name="Claverie J.M."/>
            <person name="Frickenhaus S."/>
            <person name="Gonzalez K."/>
            <person name="Herman E.K."/>
            <person name="Lin Y.C."/>
            <person name="Napier J."/>
            <person name="Ogata H."/>
            <person name="Sarno A.F."/>
            <person name="Shmutz J."/>
            <person name="Schroeder D."/>
            <person name="de Vargas C."/>
            <person name="Verret F."/>
            <person name="von Dassow P."/>
            <person name="Valentin K."/>
            <person name="Van de Peer Y."/>
            <person name="Wheeler G."/>
            <person name="Dacks J.B."/>
            <person name="Delwiche C.F."/>
            <person name="Dyhrman S.T."/>
            <person name="Glockner G."/>
            <person name="John U."/>
            <person name="Richards T."/>
            <person name="Worden A.Z."/>
            <person name="Zhang X."/>
            <person name="Grigoriev I.V."/>
            <person name="Allen A.E."/>
            <person name="Bidle K."/>
            <person name="Borodovsky M."/>
            <person name="Bowler C."/>
            <person name="Brownlee C."/>
            <person name="Cock J.M."/>
            <person name="Elias M."/>
            <person name="Gladyshev V.N."/>
            <person name="Groth M."/>
            <person name="Guda C."/>
            <person name="Hadaegh A."/>
            <person name="Iglesias-Rodriguez M.D."/>
            <person name="Jenkins J."/>
            <person name="Jones B.M."/>
            <person name="Lawson T."/>
            <person name="Leese F."/>
            <person name="Lindquist E."/>
            <person name="Lobanov A."/>
            <person name="Lomsadze A."/>
            <person name="Malik S.B."/>
            <person name="Marsh M.E."/>
            <person name="Mackinder L."/>
            <person name="Mock T."/>
            <person name="Mueller-Roeber B."/>
            <person name="Pagarete A."/>
            <person name="Parker M."/>
            <person name="Probert I."/>
            <person name="Quesneville H."/>
            <person name="Raines C."/>
            <person name="Rensing S.A."/>
            <person name="Riano-Pachon D.M."/>
            <person name="Richier S."/>
            <person name="Rokitta S."/>
            <person name="Shiraiwa Y."/>
            <person name="Soanes D.M."/>
            <person name="van der Giezen M."/>
            <person name="Wahlund T.M."/>
            <person name="Williams B."/>
            <person name="Wilson W."/>
            <person name="Wolfe G."/>
            <person name="Wurch L.L."/>
        </authorList>
    </citation>
    <scope>NUCLEOTIDE SEQUENCE</scope>
</reference>
<dbReference type="PROSITE" id="PS00165">
    <property type="entry name" value="DEHYDRATASE_SER_THR"/>
    <property type="match status" value="1"/>
</dbReference>
<evidence type="ECO:0000313" key="10">
    <source>
        <dbReference type="Proteomes" id="UP000013827"/>
    </source>
</evidence>
<comment type="catalytic activity">
    <reaction evidence="6">
        <text>L-serine = pyruvate + NH4(+)</text>
        <dbReference type="Rhea" id="RHEA:19169"/>
        <dbReference type="ChEBI" id="CHEBI:15361"/>
        <dbReference type="ChEBI" id="CHEBI:28938"/>
        <dbReference type="ChEBI" id="CHEBI:33384"/>
        <dbReference type="EC" id="4.3.1.17"/>
    </reaction>
</comment>
<sequence length="342" mass="35852">MLLALSAALASSAEAPVPDVHIHTPLLRSSKLSERVGGPVYLKMDALQPGGSFKARGIGRLCTHLVRERGVTRLVSSSCANAGMAVAVAGRALGVATTIVASDVDRGCRLLESFRRLGAEVLLEGKEWNDADARARALGDEPASAYVPMFDHPLIVDGHSSLDRNGEPPGCIVLSVGGGGLLSGVCEGLKRVGWGSVPVYACQSERCNLLDRAMASGRTPTPTHIYSADGHDLGTRAVAQAALDCSAELDVRSLLVSDRATLAAVGEFLDDERVMVEPLCAVALAALYTRPELFRQHGSVVVVVCGGSLCSLDDVVAWRRRAERGLAATSDDDEPGHGHGES</sequence>
<dbReference type="EC" id="4.3.1.17" evidence="3"/>
<dbReference type="EnsemblProtists" id="EOD29028">
    <property type="protein sequence ID" value="EOD29028"/>
    <property type="gene ID" value="EMIHUDRAFT_234247"/>
</dbReference>
<dbReference type="SUPFAM" id="SSF53686">
    <property type="entry name" value="Tryptophan synthase beta subunit-like PLP-dependent enzymes"/>
    <property type="match status" value="1"/>
</dbReference>
<dbReference type="GO" id="GO:0006565">
    <property type="term" value="P:L-serine catabolic process"/>
    <property type="evidence" value="ECO:0007669"/>
    <property type="project" value="TreeGrafter"/>
</dbReference>
<dbReference type="Pfam" id="PF00291">
    <property type="entry name" value="PALP"/>
    <property type="match status" value="1"/>
</dbReference>
<organism evidence="9 10">
    <name type="scientific">Emiliania huxleyi (strain CCMP1516)</name>
    <dbReference type="NCBI Taxonomy" id="280463"/>
    <lineage>
        <taxon>Eukaryota</taxon>
        <taxon>Haptista</taxon>
        <taxon>Haptophyta</taxon>
        <taxon>Prymnesiophyceae</taxon>
        <taxon>Isochrysidales</taxon>
        <taxon>Noelaerhabdaceae</taxon>
        <taxon>Emiliania</taxon>
    </lineage>
</organism>
<evidence type="ECO:0000256" key="7">
    <source>
        <dbReference type="SAM" id="SignalP"/>
    </source>
</evidence>
<evidence type="ECO:0000256" key="3">
    <source>
        <dbReference type="ARBA" id="ARBA00012093"/>
    </source>
</evidence>
<dbReference type="GeneID" id="17274573"/>
<dbReference type="KEGG" id="ehx:EMIHUDRAFT_234247"/>
<keyword evidence="10" id="KW-1185">Reference proteome</keyword>
<evidence type="ECO:0000256" key="1">
    <source>
        <dbReference type="ARBA" id="ARBA00001933"/>
    </source>
</evidence>
<dbReference type="GO" id="GO:0006567">
    <property type="term" value="P:L-threonine catabolic process"/>
    <property type="evidence" value="ECO:0007669"/>
    <property type="project" value="TreeGrafter"/>
</dbReference>
<feature type="domain" description="Tryptophan synthase beta chain-like PALP" evidence="8">
    <location>
        <begin position="22"/>
        <end position="306"/>
    </location>
</feature>
<dbReference type="RefSeq" id="XP_005781457.1">
    <property type="nucleotide sequence ID" value="XM_005781400.1"/>
</dbReference>
<keyword evidence="4" id="KW-0663">Pyridoxal phosphate</keyword>
<protein>
    <recommendedName>
        <fullName evidence="3">L-serine ammonia-lyase</fullName>
        <ecNumber evidence="3">4.3.1.17</ecNumber>
    </recommendedName>
</protein>
<proteinExistence type="inferred from homology"/>
<keyword evidence="7" id="KW-0732">Signal</keyword>
<dbReference type="PANTHER" id="PTHR48078">
    <property type="entry name" value="THREONINE DEHYDRATASE, MITOCHONDRIAL-RELATED"/>
    <property type="match status" value="1"/>
</dbReference>
<dbReference type="GO" id="GO:0003941">
    <property type="term" value="F:L-serine ammonia-lyase activity"/>
    <property type="evidence" value="ECO:0007669"/>
    <property type="project" value="UniProtKB-EC"/>
</dbReference>
<comment type="cofactor">
    <cofactor evidence="1">
        <name>pyridoxal 5'-phosphate</name>
        <dbReference type="ChEBI" id="CHEBI:597326"/>
    </cofactor>
</comment>
<feature type="signal peptide" evidence="7">
    <location>
        <begin position="1"/>
        <end position="15"/>
    </location>
</feature>
<evidence type="ECO:0000256" key="2">
    <source>
        <dbReference type="ARBA" id="ARBA00010869"/>
    </source>
</evidence>